<accession>A0A058Z281</accession>
<evidence type="ECO:0000259" key="2">
    <source>
        <dbReference type="PROSITE" id="PS50011"/>
    </source>
</evidence>
<dbReference type="InterPro" id="IPR009030">
    <property type="entry name" value="Growth_fac_rcpt_cys_sf"/>
</dbReference>
<feature type="domain" description="Protein kinase" evidence="2">
    <location>
        <begin position="1493"/>
        <end position="1577"/>
    </location>
</feature>
<dbReference type="PANTHER" id="PTHR15332:SF175">
    <property type="entry name" value="PROPROTEIN CONVERTASE SUBTILISIN_KEXIN TYPE 5-LIKE"/>
    <property type="match status" value="1"/>
</dbReference>
<dbReference type="Gene3D" id="3.30.200.20">
    <property type="entry name" value="Phosphorylase Kinase, domain 1"/>
    <property type="match status" value="1"/>
</dbReference>
<keyword evidence="1" id="KW-0812">Transmembrane</keyword>
<evidence type="ECO:0000313" key="4">
    <source>
        <dbReference type="Proteomes" id="UP000030693"/>
    </source>
</evidence>
<dbReference type="Gene3D" id="2.10.220.10">
    <property type="entry name" value="Hormone Receptor, Insulin-like Growth Factor Receptor 1, Chain A, domain 2"/>
    <property type="match status" value="11"/>
</dbReference>
<evidence type="ECO:0000313" key="3">
    <source>
        <dbReference type="EMBL" id="KCV68384.1"/>
    </source>
</evidence>
<dbReference type="EMBL" id="KB932209">
    <property type="protein sequence ID" value="KCV68384.1"/>
    <property type="molecule type" value="Genomic_DNA"/>
</dbReference>
<dbReference type="SMART" id="SM00181">
    <property type="entry name" value="EGF"/>
    <property type="match status" value="12"/>
</dbReference>
<dbReference type="GeneID" id="20530026"/>
<dbReference type="InterPro" id="IPR011009">
    <property type="entry name" value="Kinase-like_dom_sf"/>
</dbReference>
<dbReference type="SUPFAM" id="SSF56112">
    <property type="entry name" value="Protein kinase-like (PK-like)"/>
    <property type="match status" value="1"/>
</dbReference>
<protein>
    <recommendedName>
        <fullName evidence="2">Protein kinase domain-containing protein</fullName>
    </recommendedName>
</protein>
<dbReference type="CDD" id="cd00064">
    <property type="entry name" value="FU"/>
    <property type="match status" value="7"/>
</dbReference>
<name>A0A058Z281_FONAL</name>
<sequence length="1577" mass="165762">MSACHSAGGHTRPPVDEVPPGTMGPCRACSQAGCRVCDGPDGCLICEEPLLVEASGPDGRGTCVSTCSKGFIESGSLCMRQPNASETASLAFATLEEELIEFDPLVGPPDVSCMATTQMMWSLKGRTLVIRPDSLGSTSATEPLPGQGVFFFFGTGQTSIMANSDIGAGAADRSVPPPEVALFRDQQHNMYVRRAAEAGPVVTDSHIYLGYILCTSTTIDQVVVACDRRAAGSSGEAPCVRTKRAAFPLVGVESCDWIQQVDRQHLVVQLYSGKPFLATFDGAKFDLTPGLLGDWFHMPTLPRPYLMAGPGQLDQAAWSGMWSRYGNMLVGFPTELLAARAAWAPFGTQYIQAPGSPHTPHSMPTMGPSSWSGVGRPARQMVFSSIANGEWLVHYAPGDMAPQGRTGDLPTRWQVLGRLPAAALFRTDHQLVVEIPDRPDTPACLVMLLPNHVGVALYRCGESPTEACHFLRATFTPLELGPNAGHVEMDFSSLLVVRAAGGSTPHPRHLASLMVGTTSMESPAMHLAIYVPCPSGTFGDACQPCDARCRSCTGPGPSECTACRARLAHQPDACLPSGTCPDTMYLDEEGLCGCHDSCVDCTGDPTAGVPFVCTGCRSGFARATGGFEPDRCFACASTCAECSRPDDRFACTACRAGHFLHAGQCVAACPMGTWADGNVAQCVPCSEGCTECVDGFSCDACREGFFQRWAGDQCQRCDGSCVECEDAFSCSTCQPGLVFENAGQPGMSRLCVAICPGRTFLQSGACAACNRECMLCSQEAHLCVACAYEYRWAAGPPVAPAAGASCAPCPEGCEACTEDDRCLSCVWGYYLTEEGVCVDQCPPGTYPDHANGRCLPCEVTCAECTGPVYYQCTACRPGLELVPDEHNPESGGTCQSPCAEGEYPDPAGDQCLACDVSCASCNGPSNGDCWRCQDAADVLQEGVCVQACAPGYVAIDRRCLPCHRSCATCSGLRATECTGTCPEGLFAFAIDVGAMMCVASCPASSRAQDGECQLCPTGCLRCPDDRNTCTQCERTYALHGGQCTSSCPEETAHIGGVCLACEAGCKSCLGPAEDQCTSCLAEAPLWAEYRCMAACPAGSYADAEGASCMPCHVLCQECSGPGEDDCTSCPAERVFFQESMCLLDCPAGFHREDLARGSSPAESEPGCAACDPSCRTCEGDGRCASCRRGQVLLPAGTCGDTCPEGWTKCSMAHECRANPPNCEIGLAVGDDECTIHCVTCRKGWILSAGRCVTACPPGEYHVPGTGHCAGCDKSCRSCVNSATFCTSCFRQDHWLHVGEGVCASACPMVGFAPVGRPQDRVCLACGEGCERCTAPADQPGCTPLPGGQLECPTIRGSCDQCTGALHLLHGQECVAECPPGTFADRDAPNAPCAVCHEKCAFCDGPSAEDCTRRPSRSTSTIGLIVGVVAGVLLVLILLAIVVVLYLRRRAANAAAKSIFSANGLEEDSTMLNTFVELALPGSILVDLSVDFRPQEDGGLGQGAQASVYIAEAVGTGTSARLGCAATVAIKAPRAEAMLPMDVALFQNEVSLMWLLRDAPNVVRLHGYSESPPAIVME</sequence>
<dbReference type="GO" id="GO:0004672">
    <property type="term" value="F:protein kinase activity"/>
    <property type="evidence" value="ECO:0007669"/>
    <property type="project" value="InterPro"/>
</dbReference>
<dbReference type="InterPro" id="IPR000719">
    <property type="entry name" value="Prot_kinase_dom"/>
</dbReference>
<dbReference type="PANTHER" id="PTHR15332">
    <property type="entry name" value="PROPROTEIN CONVERTASE SUBTILISIN_KEXIN TYPE 5-LIKE"/>
    <property type="match status" value="1"/>
</dbReference>
<evidence type="ECO:0000256" key="1">
    <source>
        <dbReference type="SAM" id="Phobius"/>
    </source>
</evidence>
<dbReference type="SMART" id="SM00261">
    <property type="entry name" value="FU"/>
    <property type="match status" value="18"/>
</dbReference>
<dbReference type="eggNOG" id="KOG3525">
    <property type="taxonomic scope" value="Eukaryota"/>
</dbReference>
<keyword evidence="1" id="KW-0472">Membrane</keyword>
<keyword evidence="4" id="KW-1185">Reference proteome</keyword>
<proteinExistence type="predicted"/>
<dbReference type="RefSeq" id="XP_009497438.1">
    <property type="nucleotide sequence ID" value="XM_009499163.1"/>
</dbReference>
<gene>
    <name evidence="3" type="ORF">H696_05301</name>
</gene>
<reference evidence="3" key="1">
    <citation type="submission" date="2013-04" db="EMBL/GenBank/DDBJ databases">
        <title>The Genome Sequence of Fonticula alba ATCC 38817.</title>
        <authorList>
            <consortium name="The Broad Institute Genomics Platform"/>
            <person name="Russ C."/>
            <person name="Cuomo C."/>
            <person name="Burger G."/>
            <person name="Gray M.W."/>
            <person name="Holland P.W.H."/>
            <person name="King N."/>
            <person name="Lang F.B.F."/>
            <person name="Roger A.J."/>
            <person name="Ruiz-Trillo I."/>
            <person name="Brown M."/>
            <person name="Walker B."/>
            <person name="Young S."/>
            <person name="Zeng Q."/>
            <person name="Gargeya S."/>
            <person name="Fitzgerald M."/>
            <person name="Haas B."/>
            <person name="Abouelleil A."/>
            <person name="Allen A.W."/>
            <person name="Alvarado L."/>
            <person name="Arachchi H.M."/>
            <person name="Berlin A.M."/>
            <person name="Chapman S.B."/>
            <person name="Gainer-Dewar J."/>
            <person name="Goldberg J."/>
            <person name="Griggs A."/>
            <person name="Gujja S."/>
            <person name="Hansen M."/>
            <person name="Howarth C."/>
            <person name="Imamovic A."/>
            <person name="Ireland A."/>
            <person name="Larimer J."/>
            <person name="McCowan C."/>
            <person name="Murphy C."/>
            <person name="Pearson M."/>
            <person name="Poon T.W."/>
            <person name="Priest M."/>
            <person name="Roberts A."/>
            <person name="Saif S."/>
            <person name="Shea T."/>
            <person name="Sisk P."/>
            <person name="Sykes S."/>
            <person name="Wortman J."/>
            <person name="Nusbaum C."/>
            <person name="Birren B."/>
        </authorList>
    </citation>
    <scope>NUCLEOTIDE SEQUENCE [LARGE SCALE GENOMIC DNA]</scope>
    <source>
        <strain evidence="3">ATCC 38817</strain>
    </source>
</reference>
<dbReference type="InterPro" id="IPR000742">
    <property type="entry name" value="EGF"/>
</dbReference>
<feature type="non-terminal residue" evidence="3">
    <location>
        <position position="1577"/>
    </location>
</feature>
<dbReference type="InterPro" id="IPR006212">
    <property type="entry name" value="Furin_repeat"/>
</dbReference>
<keyword evidence="1" id="KW-1133">Transmembrane helix</keyword>
<dbReference type="SUPFAM" id="SSF57184">
    <property type="entry name" value="Growth factor receptor domain"/>
    <property type="match status" value="8"/>
</dbReference>
<organism evidence="3">
    <name type="scientific">Fonticula alba</name>
    <name type="common">Slime mold</name>
    <dbReference type="NCBI Taxonomy" id="691883"/>
    <lineage>
        <taxon>Eukaryota</taxon>
        <taxon>Rotosphaerida</taxon>
        <taxon>Fonticulaceae</taxon>
        <taxon>Fonticula</taxon>
    </lineage>
</organism>
<dbReference type="OrthoDB" id="300641at2759"/>
<dbReference type="Proteomes" id="UP000030693">
    <property type="component" value="Unassembled WGS sequence"/>
</dbReference>
<dbReference type="PROSITE" id="PS50011">
    <property type="entry name" value="PROTEIN_KINASE_DOM"/>
    <property type="match status" value="1"/>
</dbReference>
<dbReference type="GO" id="GO:0005524">
    <property type="term" value="F:ATP binding"/>
    <property type="evidence" value="ECO:0007669"/>
    <property type="project" value="InterPro"/>
</dbReference>
<feature type="transmembrane region" description="Helical" evidence="1">
    <location>
        <begin position="1421"/>
        <end position="1446"/>
    </location>
</feature>